<evidence type="ECO:0000313" key="16">
    <source>
        <dbReference type="EMBL" id="KAJ3046338.1"/>
    </source>
</evidence>
<name>A0AAD5S7H4_9FUNG</name>
<reference evidence="16" key="1">
    <citation type="submission" date="2020-05" db="EMBL/GenBank/DDBJ databases">
        <title>Phylogenomic resolution of chytrid fungi.</title>
        <authorList>
            <person name="Stajich J.E."/>
            <person name="Amses K."/>
            <person name="Simmons R."/>
            <person name="Seto K."/>
            <person name="Myers J."/>
            <person name="Bonds A."/>
            <person name="Quandt C.A."/>
            <person name="Barry K."/>
            <person name="Liu P."/>
            <person name="Grigoriev I."/>
            <person name="Longcore J.E."/>
            <person name="James T.Y."/>
        </authorList>
    </citation>
    <scope>NUCLEOTIDE SEQUENCE</scope>
    <source>
        <strain evidence="16">JEL0318</strain>
    </source>
</reference>
<evidence type="ECO:0000256" key="6">
    <source>
        <dbReference type="ARBA" id="ARBA00022759"/>
    </source>
</evidence>
<keyword evidence="8 14" id="KW-0378">Hydrolase</keyword>
<evidence type="ECO:0000256" key="1">
    <source>
        <dbReference type="ARBA" id="ARBA00001946"/>
    </source>
</evidence>
<keyword evidence="4 14" id="KW-0540">Nuclease</keyword>
<evidence type="ECO:0000256" key="13">
    <source>
        <dbReference type="ARBA" id="ARBA00023254"/>
    </source>
</evidence>
<dbReference type="Pfam" id="PF02732">
    <property type="entry name" value="ERCC4"/>
    <property type="match status" value="1"/>
</dbReference>
<dbReference type="GO" id="GO:0006308">
    <property type="term" value="P:DNA catabolic process"/>
    <property type="evidence" value="ECO:0007669"/>
    <property type="project" value="UniProtKB-UniRule"/>
</dbReference>
<evidence type="ECO:0000256" key="7">
    <source>
        <dbReference type="ARBA" id="ARBA00022763"/>
    </source>
</evidence>
<keyword evidence="11 14" id="KW-0234">DNA repair</keyword>
<comment type="similarity">
    <text evidence="3 14">Belongs to the XPF family.</text>
</comment>
<keyword evidence="17" id="KW-1185">Reference proteome</keyword>
<dbReference type="InterPro" id="IPR033309">
    <property type="entry name" value="Mus81"/>
</dbReference>
<dbReference type="InterPro" id="IPR011335">
    <property type="entry name" value="Restrct_endonuc-II-like"/>
</dbReference>
<dbReference type="GO" id="GO:0048476">
    <property type="term" value="C:Holliday junction resolvase complex"/>
    <property type="evidence" value="ECO:0007669"/>
    <property type="project" value="UniProtKB-UniRule"/>
</dbReference>
<dbReference type="GO" id="GO:0005634">
    <property type="term" value="C:nucleus"/>
    <property type="evidence" value="ECO:0007669"/>
    <property type="project" value="UniProtKB-SubCell"/>
</dbReference>
<dbReference type="GO" id="GO:0008821">
    <property type="term" value="F:crossover junction DNA endonuclease activity"/>
    <property type="evidence" value="ECO:0007669"/>
    <property type="project" value="UniProtKB-UniRule"/>
</dbReference>
<dbReference type="Pfam" id="PF21292">
    <property type="entry name" value="EME1-MUS81_C"/>
    <property type="match status" value="1"/>
</dbReference>
<protein>
    <recommendedName>
        <fullName evidence="14">Crossover junction endonuclease MUS81</fullName>
        <ecNumber evidence="14">3.1.22.-</ecNumber>
    </recommendedName>
</protein>
<keyword evidence="7 14" id="KW-0227">DNA damage</keyword>
<comment type="function">
    <text evidence="14">Interacts with EME1 to form a DNA structure-specific endonuclease with substrate preference for branched DNA structures with a 5'-end at the branch nick. Typical substrates include 3'-flap structures, D-loops, replication forks and nicked Holliday junctions. May be required in mitosis for the processing of stalled or collapsed replication fork intermediates. May be required in meiosis for the repair of meiosis-specific double strand breaks subsequent to single-end invasion (SEI).</text>
</comment>
<dbReference type="GO" id="GO:0003677">
    <property type="term" value="F:DNA binding"/>
    <property type="evidence" value="ECO:0007669"/>
    <property type="project" value="UniProtKB-UniRule"/>
</dbReference>
<evidence type="ECO:0000256" key="8">
    <source>
        <dbReference type="ARBA" id="ARBA00022801"/>
    </source>
</evidence>
<gene>
    <name evidence="16" type="primary">MUS81_1</name>
    <name evidence="16" type="ORF">HK097_000960</name>
</gene>
<evidence type="ECO:0000256" key="12">
    <source>
        <dbReference type="ARBA" id="ARBA00023242"/>
    </source>
</evidence>
<dbReference type="GO" id="GO:0046872">
    <property type="term" value="F:metal ion binding"/>
    <property type="evidence" value="ECO:0007669"/>
    <property type="project" value="UniProtKB-UniRule"/>
</dbReference>
<feature type="domain" description="ERCC4" evidence="15">
    <location>
        <begin position="1"/>
        <end position="77"/>
    </location>
</feature>
<accession>A0AAD5S7H4</accession>
<dbReference type="CDD" id="cd20074">
    <property type="entry name" value="XPF_nuclease_Mus81"/>
    <property type="match status" value="1"/>
</dbReference>
<dbReference type="PANTHER" id="PTHR13451:SF0">
    <property type="entry name" value="CROSSOVER JUNCTION ENDONUCLEASE MUS81"/>
    <property type="match status" value="1"/>
</dbReference>
<comment type="subunit">
    <text evidence="14">Interacts with EME1.</text>
</comment>
<dbReference type="InterPro" id="IPR006166">
    <property type="entry name" value="ERCC4_domain"/>
</dbReference>
<keyword evidence="12 14" id="KW-0539">Nucleus</keyword>
<dbReference type="InterPro" id="IPR042530">
    <property type="entry name" value="EME1/EME2_C"/>
</dbReference>
<evidence type="ECO:0000313" key="17">
    <source>
        <dbReference type="Proteomes" id="UP001212841"/>
    </source>
</evidence>
<comment type="subcellular location">
    <subcellularLocation>
        <location evidence="2 14">Nucleus</location>
    </subcellularLocation>
</comment>
<dbReference type="GO" id="GO:0048257">
    <property type="term" value="F:3'-flap endonuclease activity"/>
    <property type="evidence" value="ECO:0007669"/>
    <property type="project" value="TreeGrafter"/>
</dbReference>
<comment type="caution">
    <text evidence="16">The sequence shown here is derived from an EMBL/GenBank/DDBJ whole genome shotgun (WGS) entry which is preliminary data.</text>
</comment>
<evidence type="ECO:0000256" key="2">
    <source>
        <dbReference type="ARBA" id="ARBA00004123"/>
    </source>
</evidence>
<dbReference type="SMART" id="SM00891">
    <property type="entry name" value="ERCC4"/>
    <property type="match status" value="1"/>
</dbReference>
<organism evidence="16 17">
    <name type="scientific">Rhizophlyctis rosea</name>
    <dbReference type="NCBI Taxonomy" id="64517"/>
    <lineage>
        <taxon>Eukaryota</taxon>
        <taxon>Fungi</taxon>
        <taxon>Fungi incertae sedis</taxon>
        <taxon>Chytridiomycota</taxon>
        <taxon>Chytridiomycota incertae sedis</taxon>
        <taxon>Chytridiomycetes</taxon>
        <taxon>Rhizophlyctidales</taxon>
        <taxon>Rhizophlyctidaceae</taxon>
        <taxon>Rhizophlyctis</taxon>
    </lineage>
</organism>
<evidence type="ECO:0000256" key="10">
    <source>
        <dbReference type="ARBA" id="ARBA00023172"/>
    </source>
</evidence>
<evidence type="ECO:0000256" key="4">
    <source>
        <dbReference type="ARBA" id="ARBA00022722"/>
    </source>
</evidence>
<comment type="cofactor">
    <cofactor evidence="1 14">
        <name>Mg(2+)</name>
        <dbReference type="ChEBI" id="CHEBI:18420"/>
    </cofactor>
</comment>
<keyword evidence="5 14" id="KW-0479">Metal-binding</keyword>
<dbReference type="GO" id="GO:0000712">
    <property type="term" value="P:resolution of meiotic recombination intermediates"/>
    <property type="evidence" value="ECO:0007669"/>
    <property type="project" value="TreeGrafter"/>
</dbReference>
<dbReference type="GO" id="GO:0000727">
    <property type="term" value="P:double-strand break repair via break-induced replication"/>
    <property type="evidence" value="ECO:0007669"/>
    <property type="project" value="UniProtKB-UniRule"/>
</dbReference>
<evidence type="ECO:0000259" key="15">
    <source>
        <dbReference type="SMART" id="SM00891"/>
    </source>
</evidence>
<dbReference type="SUPFAM" id="SSF52980">
    <property type="entry name" value="Restriction endonuclease-like"/>
    <property type="match status" value="1"/>
</dbReference>
<evidence type="ECO:0000256" key="9">
    <source>
        <dbReference type="ARBA" id="ARBA00022842"/>
    </source>
</evidence>
<dbReference type="GO" id="GO:0031573">
    <property type="term" value="P:mitotic intra-S DNA damage checkpoint signaling"/>
    <property type="evidence" value="ECO:0007669"/>
    <property type="project" value="TreeGrafter"/>
</dbReference>
<keyword evidence="6 14" id="KW-0255">Endonuclease</keyword>
<keyword evidence="10 14" id="KW-0233">DNA recombination</keyword>
<dbReference type="EMBL" id="JADGJD010001187">
    <property type="protein sequence ID" value="KAJ3046338.1"/>
    <property type="molecule type" value="Genomic_DNA"/>
</dbReference>
<dbReference type="EC" id="3.1.22.-" evidence="14"/>
<keyword evidence="13" id="KW-0469">Meiosis</keyword>
<dbReference type="InterPro" id="IPR047416">
    <property type="entry name" value="XPF_nuclease_Mus81"/>
</dbReference>
<proteinExistence type="inferred from homology"/>
<keyword evidence="9 14" id="KW-0460">Magnesium</keyword>
<dbReference type="Gene3D" id="3.40.50.10130">
    <property type="match status" value="1"/>
</dbReference>
<evidence type="ECO:0000256" key="11">
    <source>
        <dbReference type="ARBA" id="ARBA00023204"/>
    </source>
</evidence>
<sequence>MGRHGVRLLTRALELGDFIWVAKERAGEEREVVLDYIVERKTMDDLVMSIKDGRYKEQKFRLANTTANVTYLLEESTAPDPTFKDAVETVMAQLPVLHGFTLKRTSTKDDTAHFLAAFTQKIAQLYERTDLYALYMRDVDIATVTDALTTKSKNLQLQDVWTKQLMSVRGVSGEKASKIVMRYPTMRSLLDRLAGCRNDAERLSVLACDQTGKAAIGPALCQKILEIVWAPSYKG</sequence>
<dbReference type="Gene3D" id="1.10.150.670">
    <property type="entry name" value="Crossover junction endonuclease EME1, DNA-binding domain"/>
    <property type="match status" value="1"/>
</dbReference>
<evidence type="ECO:0000256" key="14">
    <source>
        <dbReference type="RuleBase" id="RU369042"/>
    </source>
</evidence>
<evidence type="ECO:0000256" key="3">
    <source>
        <dbReference type="ARBA" id="ARBA00010015"/>
    </source>
</evidence>
<evidence type="ECO:0000256" key="5">
    <source>
        <dbReference type="ARBA" id="ARBA00022723"/>
    </source>
</evidence>
<dbReference type="Proteomes" id="UP001212841">
    <property type="component" value="Unassembled WGS sequence"/>
</dbReference>
<dbReference type="PANTHER" id="PTHR13451">
    <property type="entry name" value="CLASS II CROSSOVER JUNCTION ENDONUCLEASE MUS81"/>
    <property type="match status" value="1"/>
</dbReference>
<dbReference type="AlphaFoldDB" id="A0AAD5S7H4"/>